<accession>A0A9E8NCP7</accession>
<protein>
    <submittedName>
        <fullName evidence="3">DUF1801 domain-containing protein</fullName>
    </submittedName>
</protein>
<gene>
    <name evidence="3" type="ORF">ON006_09670</name>
</gene>
<evidence type="ECO:0000259" key="2">
    <source>
        <dbReference type="Pfam" id="PF08818"/>
    </source>
</evidence>
<dbReference type="Pfam" id="PF08818">
    <property type="entry name" value="DUF1801"/>
    <property type="match status" value="1"/>
</dbReference>
<evidence type="ECO:0000313" key="4">
    <source>
        <dbReference type="Proteomes" id="UP001164653"/>
    </source>
</evidence>
<dbReference type="Proteomes" id="UP001164653">
    <property type="component" value="Chromosome"/>
</dbReference>
<dbReference type="Gene3D" id="3.90.1150.200">
    <property type="match status" value="1"/>
</dbReference>
<reference evidence="3" key="1">
    <citation type="submission" date="2022-11" db="EMBL/GenBank/DDBJ databases">
        <title>Dyadobacter pollutisoli sp. nov., isolated from plastic dumped soil.</title>
        <authorList>
            <person name="Kim J.M."/>
            <person name="Kim K.R."/>
            <person name="Lee J.K."/>
            <person name="Hao L."/>
            <person name="Jeon C.O."/>
        </authorList>
    </citation>
    <scope>NUCLEOTIDE SEQUENCE</scope>
    <source>
        <strain evidence="3">U1</strain>
    </source>
</reference>
<dbReference type="RefSeq" id="WP_244824286.1">
    <property type="nucleotide sequence ID" value="NZ_CP112998.1"/>
</dbReference>
<dbReference type="AlphaFoldDB" id="A0A9E8NCP7"/>
<dbReference type="KEGG" id="dpf:ON006_09670"/>
<evidence type="ECO:0000313" key="3">
    <source>
        <dbReference type="EMBL" id="WAC14210.1"/>
    </source>
</evidence>
<dbReference type="SUPFAM" id="SSF159888">
    <property type="entry name" value="YdhG-like"/>
    <property type="match status" value="1"/>
</dbReference>
<feature type="domain" description="YdhG-like" evidence="2">
    <location>
        <begin position="35"/>
        <end position="128"/>
    </location>
</feature>
<name>A0A9E8NCP7_9BACT</name>
<dbReference type="EMBL" id="CP112998">
    <property type="protein sequence ID" value="WAC14210.1"/>
    <property type="molecule type" value="Genomic_DNA"/>
</dbReference>
<sequence length="134" mass="15494">MSAQKDKPASKPRAKKLTDAEQVAEFMDKLEHPLKAEIEAVRNIIKNANPKISERIKWNAPSYYTSADLLTFNPRSQKNVHLVFHHIAIVQVKSSLLEGDYKDRRMVYLTDMQDIEGKKAELERILNQYIELAE</sequence>
<evidence type="ECO:0000256" key="1">
    <source>
        <dbReference type="SAM" id="MobiDB-lite"/>
    </source>
</evidence>
<feature type="region of interest" description="Disordered" evidence="1">
    <location>
        <begin position="1"/>
        <end position="20"/>
    </location>
</feature>
<dbReference type="InterPro" id="IPR014922">
    <property type="entry name" value="YdhG-like"/>
</dbReference>
<keyword evidence="4" id="KW-1185">Reference proteome</keyword>
<proteinExistence type="predicted"/>
<organism evidence="3 4">
    <name type="scientific">Dyadobacter pollutisoli</name>
    <dbReference type="NCBI Taxonomy" id="2910158"/>
    <lineage>
        <taxon>Bacteria</taxon>
        <taxon>Pseudomonadati</taxon>
        <taxon>Bacteroidota</taxon>
        <taxon>Cytophagia</taxon>
        <taxon>Cytophagales</taxon>
        <taxon>Spirosomataceae</taxon>
        <taxon>Dyadobacter</taxon>
    </lineage>
</organism>